<dbReference type="Proteomes" id="UP000002457">
    <property type="component" value="Chromosome"/>
</dbReference>
<evidence type="ECO:0000313" key="2">
    <source>
        <dbReference type="EMBL" id="ACL17808.1"/>
    </source>
</evidence>
<dbReference type="CDD" id="cd02440">
    <property type="entry name" value="AdoMet_MTases"/>
    <property type="match status" value="1"/>
</dbReference>
<proteinExistence type="predicted"/>
<evidence type="ECO:0000259" key="1">
    <source>
        <dbReference type="Pfam" id="PF13847"/>
    </source>
</evidence>
<dbReference type="InterPro" id="IPR025714">
    <property type="entry name" value="Methyltranfer_dom"/>
</dbReference>
<dbReference type="HOGENOM" id="CLU_025402_0_2_2"/>
<evidence type="ECO:0000313" key="3">
    <source>
        <dbReference type="Proteomes" id="UP000002457"/>
    </source>
</evidence>
<dbReference type="Pfam" id="PF13847">
    <property type="entry name" value="Methyltransf_31"/>
    <property type="match status" value="1"/>
</dbReference>
<dbReference type="PANTHER" id="PTHR12133:SF1">
    <property type="entry name" value="TRNA (ADENINE(58)-N(1))-METHYLTRANSFERASE, MITOCHONDRIAL"/>
    <property type="match status" value="1"/>
</dbReference>
<dbReference type="KEGG" id="mpl:Mpal_2535"/>
<dbReference type="Gene3D" id="3.40.50.150">
    <property type="entry name" value="Vaccinia Virus protein VP39"/>
    <property type="match status" value="1"/>
</dbReference>
<keyword evidence="2" id="KW-0808">Transferase</keyword>
<dbReference type="SUPFAM" id="SSF53335">
    <property type="entry name" value="S-adenosyl-L-methionine-dependent methyltransferases"/>
    <property type="match status" value="1"/>
</dbReference>
<dbReference type="GO" id="GO:0031515">
    <property type="term" value="C:tRNA (m1A) methyltransferase complex"/>
    <property type="evidence" value="ECO:0007669"/>
    <property type="project" value="InterPro"/>
</dbReference>
<dbReference type="InterPro" id="IPR029063">
    <property type="entry name" value="SAM-dependent_MTases_sf"/>
</dbReference>
<protein>
    <submittedName>
        <fullName evidence="2">tRNA methyltransferase complex GCD14 subunit</fullName>
    </submittedName>
</protein>
<dbReference type="InterPro" id="IPR014816">
    <property type="entry name" value="tRNA_MeTrfase_Gcd14"/>
</dbReference>
<dbReference type="GeneID" id="7271704"/>
<dbReference type="EMBL" id="CP001338">
    <property type="protein sequence ID" value="ACL17808.1"/>
    <property type="molecule type" value="Genomic_DNA"/>
</dbReference>
<keyword evidence="3" id="KW-1185">Reference proteome</keyword>
<reference evidence="2 3" key="1">
    <citation type="journal article" date="2015" name="Genome Announc.">
        <title>Complete Genome Sequence of Methanosphaerula palustris E1-9CT, a Hydrogenotrophic Methanogen Isolated from a Minerotrophic Fen Peatland.</title>
        <authorList>
            <person name="Cadillo-Quiroz H."/>
            <person name="Browne P."/>
            <person name="Kyrpides N."/>
            <person name="Woyke T."/>
            <person name="Goodwin L."/>
            <person name="Detter C."/>
            <person name="Yavitt J.B."/>
            <person name="Zinder S.H."/>
        </authorList>
    </citation>
    <scope>NUCLEOTIDE SEQUENCE [LARGE SCALE GENOMIC DNA]</scope>
    <source>
        <strain evidence="3">ATCC BAA-1556 / DSM 19958 / E1-9c</strain>
    </source>
</reference>
<dbReference type="STRING" id="521011.Mpal_2535"/>
<dbReference type="OrthoDB" id="30774at2157"/>
<gene>
    <name evidence="2" type="ordered locus">Mpal_2535</name>
</gene>
<sequence length="241" mass="26168">MIEAGDRVLLIGNSRAYYVTAGEGMLSTDLGMIPLSDLIGREGGDQVVTHLGTGFSVRIPRPTDFFVHAKRSGAPMHPKDIGSVIAYTGMNKKDHVLDAGTGSGVAAIFFGSIAASVTTYEQRPEFAKLAEKNLQDAALDNVTVVAADMLTATGTYDVINLDMQITPEHIQHAATLLKPGGYLACYTPFLEHLFLVLDTAKNLFSEVVTHELIEREMTRTDRGTRPSTRVCHTGYITIARR</sequence>
<organism evidence="2 3">
    <name type="scientific">Methanosphaerula palustris (strain ATCC BAA-1556 / DSM 19958 / E1-9c)</name>
    <dbReference type="NCBI Taxonomy" id="521011"/>
    <lineage>
        <taxon>Archaea</taxon>
        <taxon>Methanobacteriati</taxon>
        <taxon>Methanobacteriota</taxon>
        <taxon>Stenosarchaea group</taxon>
        <taxon>Methanomicrobia</taxon>
        <taxon>Methanomicrobiales</taxon>
        <taxon>Methanoregulaceae</taxon>
        <taxon>Methanosphaerula</taxon>
    </lineage>
</organism>
<accession>B8GF02</accession>
<name>B8GF02_METPE</name>
<dbReference type="PANTHER" id="PTHR12133">
    <property type="entry name" value="TRNA (ADENINE(58)-N(1))-METHYLTRANSFERASE"/>
    <property type="match status" value="1"/>
</dbReference>
<dbReference type="RefSeq" id="WP_012619127.1">
    <property type="nucleotide sequence ID" value="NC_011832.1"/>
</dbReference>
<dbReference type="eggNOG" id="arCOG00978">
    <property type="taxonomic scope" value="Archaea"/>
</dbReference>
<feature type="domain" description="Methyltransferase" evidence="1">
    <location>
        <begin position="91"/>
        <end position="189"/>
    </location>
</feature>
<dbReference type="GO" id="GO:0030488">
    <property type="term" value="P:tRNA methylation"/>
    <property type="evidence" value="ECO:0007669"/>
    <property type="project" value="InterPro"/>
</dbReference>
<dbReference type="AlphaFoldDB" id="B8GF02"/>
<dbReference type="GO" id="GO:0160107">
    <property type="term" value="F:tRNA (adenine(58)-N1)-methyltransferase activity"/>
    <property type="evidence" value="ECO:0007669"/>
    <property type="project" value="InterPro"/>
</dbReference>
<dbReference type="PROSITE" id="PS51620">
    <property type="entry name" value="SAM_TRM61"/>
    <property type="match status" value="1"/>
</dbReference>
<dbReference type="Gene3D" id="3.10.330.20">
    <property type="match status" value="1"/>
</dbReference>
<keyword evidence="2" id="KW-0489">Methyltransferase</keyword>